<name>A0ABS6KAI1_9FIRM</name>
<dbReference type="SMART" id="SM00086">
    <property type="entry name" value="PAC"/>
    <property type="match status" value="2"/>
</dbReference>
<gene>
    <name evidence="4" type="ORF">KTH90_15955</name>
</gene>
<dbReference type="Gene3D" id="3.30.450.20">
    <property type="entry name" value="PAS domain"/>
    <property type="match status" value="2"/>
</dbReference>
<feature type="domain" description="PAC" evidence="2">
    <location>
        <begin position="369"/>
        <end position="421"/>
    </location>
</feature>
<protein>
    <submittedName>
        <fullName evidence="4">Diguanylate cyclase</fullName>
        <ecNumber evidence="4">2.7.7.65</ecNumber>
    </submittedName>
</protein>
<dbReference type="PROSITE" id="PS50112">
    <property type="entry name" value="PAS"/>
    <property type="match status" value="1"/>
</dbReference>
<dbReference type="PROSITE" id="PS50887">
    <property type="entry name" value="GGDEF"/>
    <property type="match status" value="1"/>
</dbReference>
<feature type="domain" description="PAS" evidence="1">
    <location>
        <begin position="163"/>
        <end position="238"/>
    </location>
</feature>
<dbReference type="Proteomes" id="UP001314681">
    <property type="component" value="Unassembled WGS sequence"/>
</dbReference>
<dbReference type="InterPro" id="IPR000014">
    <property type="entry name" value="PAS"/>
</dbReference>
<dbReference type="Pfam" id="PF00990">
    <property type="entry name" value="GGDEF"/>
    <property type="match status" value="1"/>
</dbReference>
<dbReference type="InterPro" id="IPR000160">
    <property type="entry name" value="GGDEF_dom"/>
</dbReference>
<dbReference type="Pfam" id="PF13474">
    <property type="entry name" value="SnoaL_3"/>
    <property type="match status" value="1"/>
</dbReference>
<dbReference type="CDD" id="cd01949">
    <property type="entry name" value="GGDEF"/>
    <property type="match status" value="1"/>
</dbReference>
<dbReference type="SMART" id="SM00091">
    <property type="entry name" value="PAS"/>
    <property type="match status" value="2"/>
</dbReference>
<dbReference type="EC" id="2.7.7.65" evidence="4"/>
<keyword evidence="4" id="KW-0548">Nucleotidyltransferase</keyword>
<organism evidence="4 5">
    <name type="scientific">Diplocloster modestus</name>
    <dbReference type="NCBI Taxonomy" id="2850322"/>
    <lineage>
        <taxon>Bacteria</taxon>
        <taxon>Bacillati</taxon>
        <taxon>Bacillota</taxon>
        <taxon>Clostridia</taxon>
        <taxon>Lachnospirales</taxon>
        <taxon>Lachnospiraceae</taxon>
        <taxon>Diplocloster</taxon>
    </lineage>
</organism>
<accession>A0ABS6KAI1</accession>
<dbReference type="NCBIfam" id="TIGR00254">
    <property type="entry name" value="GGDEF"/>
    <property type="match status" value="1"/>
</dbReference>
<dbReference type="NCBIfam" id="TIGR00229">
    <property type="entry name" value="sensory_box"/>
    <property type="match status" value="2"/>
</dbReference>
<dbReference type="InterPro" id="IPR013655">
    <property type="entry name" value="PAS_fold_3"/>
</dbReference>
<dbReference type="SUPFAM" id="SSF55785">
    <property type="entry name" value="PYP-like sensor domain (PAS domain)"/>
    <property type="match status" value="2"/>
</dbReference>
<dbReference type="SMART" id="SM00267">
    <property type="entry name" value="GGDEF"/>
    <property type="match status" value="1"/>
</dbReference>
<dbReference type="Gene3D" id="3.30.70.270">
    <property type="match status" value="1"/>
</dbReference>
<dbReference type="PANTHER" id="PTHR44757">
    <property type="entry name" value="DIGUANYLATE CYCLASE DGCP"/>
    <property type="match status" value="1"/>
</dbReference>
<dbReference type="InterPro" id="IPR001610">
    <property type="entry name" value="PAC"/>
</dbReference>
<sequence>MSLEQNALDFIKRMQTLYFERRDHENVLTMMTEETSWIGTGENEVCRGLQEARQAFIREKQEYSGTFHILRSNYTAVPLNESDCLVYGELSARAKSQNVADLHHRVSAVCRLTPEGMKLIHLHISDPNLDQEPDRFFVSKNNLTDRQHMKERMEKTAHELKVRNEELEALTENIPGGVHRCRNDEYLTLLSMSKSFLSMLGYTRQEIKEIYQDRFLNLIHPADQEETKKSLQRQLSIGNTVEIEYRITCKNGKIRWILDRGRLAKAYDGTQTFFCMMIDITQRKQEQETLRLSLERHQVIMNQATDIIFEWDILKDTLDFSSNWQKKFGYQPIKNRISRKIPFSVNIHSADMPAFIKIMKDTAAGVPYSETEFRIKNVNGVYRWCRIRATTQYDEEGKPLKAVGVIADIDQEKKNTMKLLERSLKDSLTGLLNKKAVEEWILRCIREHRVGTRHAFMILDLDNFKQINDQYGHYFGDRVLCEVSDQLRKLFRSSDILGRIGGDEFLVFMADIDDRRSAADKAEAILLNIRQIHRQERIPTPVTCSIGIAVYPEDAQDYDGLYQCADHALYEAKNQGKSKFSFCAGDQDGHRIKDIGKNIDTI</sequence>
<dbReference type="PROSITE" id="PS50113">
    <property type="entry name" value="PAC"/>
    <property type="match status" value="2"/>
</dbReference>
<dbReference type="InterPro" id="IPR037401">
    <property type="entry name" value="SnoaL-like"/>
</dbReference>
<dbReference type="InterPro" id="IPR029787">
    <property type="entry name" value="Nucleotide_cyclase"/>
</dbReference>
<dbReference type="SUPFAM" id="SSF54427">
    <property type="entry name" value="NTF2-like"/>
    <property type="match status" value="1"/>
</dbReference>
<evidence type="ECO:0000313" key="4">
    <source>
        <dbReference type="EMBL" id="MBU9727506.1"/>
    </source>
</evidence>
<keyword evidence="4" id="KW-0808">Transferase</keyword>
<keyword evidence="5" id="KW-1185">Reference proteome</keyword>
<dbReference type="Pfam" id="PF08447">
    <property type="entry name" value="PAS_3"/>
    <property type="match status" value="2"/>
</dbReference>
<dbReference type="CDD" id="cd00130">
    <property type="entry name" value="PAS"/>
    <property type="match status" value="2"/>
</dbReference>
<dbReference type="EMBL" id="JAHQCX010000011">
    <property type="protein sequence ID" value="MBU9727506.1"/>
    <property type="molecule type" value="Genomic_DNA"/>
</dbReference>
<dbReference type="PANTHER" id="PTHR44757:SF2">
    <property type="entry name" value="BIOFILM ARCHITECTURE MAINTENANCE PROTEIN MBAA"/>
    <property type="match status" value="1"/>
</dbReference>
<feature type="domain" description="GGDEF" evidence="3">
    <location>
        <begin position="452"/>
        <end position="585"/>
    </location>
</feature>
<dbReference type="InterPro" id="IPR052155">
    <property type="entry name" value="Biofilm_reg_signaling"/>
</dbReference>
<evidence type="ECO:0000259" key="2">
    <source>
        <dbReference type="PROSITE" id="PS50113"/>
    </source>
</evidence>
<dbReference type="SUPFAM" id="SSF55073">
    <property type="entry name" value="Nucleotide cyclase"/>
    <property type="match status" value="1"/>
</dbReference>
<dbReference type="InterPro" id="IPR035965">
    <property type="entry name" value="PAS-like_dom_sf"/>
</dbReference>
<proteinExistence type="predicted"/>
<dbReference type="InterPro" id="IPR043128">
    <property type="entry name" value="Rev_trsase/Diguanyl_cyclase"/>
</dbReference>
<dbReference type="GO" id="GO:0052621">
    <property type="term" value="F:diguanylate cyclase activity"/>
    <property type="evidence" value="ECO:0007669"/>
    <property type="project" value="UniProtKB-EC"/>
</dbReference>
<dbReference type="RefSeq" id="WP_158352088.1">
    <property type="nucleotide sequence ID" value="NZ_JAHQCX010000011.1"/>
</dbReference>
<comment type="caution">
    <text evidence="4">The sequence shown here is derived from an EMBL/GenBank/DDBJ whole genome shotgun (WGS) entry which is preliminary data.</text>
</comment>
<dbReference type="InterPro" id="IPR000700">
    <property type="entry name" value="PAS-assoc_C"/>
</dbReference>
<reference evidence="4 5" key="1">
    <citation type="submission" date="2021-06" db="EMBL/GenBank/DDBJ databases">
        <title>Description of novel taxa of the family Lachnospiraceae.</title>
        <authorList>
            <person name="Chaplin A.V."/>
            <person name="Sokolova S.R."/>
            <person name="Pikina A.P."/>
            <person name="Korzhanova M."/>
            <person name="Belova V."/>
            <person name="Korostin D."/>
            <person name="Efimov B.A."/>
        </authorList>
    </citation>
    <scope>NUCLEOTIDE SEQUENCE [LARGE SCALE GENOMIC DNA]</scope>
    <source>
        <strain evidence="4 5">ASD4241</strain>
    </source>
</reference>
<evidence type="ECO:0000313" key="5">
    <source>
        <dbReference type="Proteomes" id="UP001314681"/>
    </source>
</evidence>
<evidence type="ECO:0000259" key="3">
    <source>
        <dbReference type="PROSITE" id="PS50887"/>
    </source>
</evidence>
<feature type="domain" description="PAC" evidence="2">
    <location>
        <begin position="241"/>
        <end position="292"/>
    </location>
</feature>
<dbReference type="InterPro" id="IPR032710">
    <property type="entry name" value="NTF2-like_dom_sf"/>
</dbReference>
<evidence type="ECO:0000259" key="1">
    <source>
        <dbReference type="PROSITE" id="PS50112"/>
    </source>
</evidence>